<keyword evidence="2" id="KW-1185">Reference proteome</keyword>
<gene>
    <name evidence="1" type="ORF">PYW08_010137</name>
</gene>
<evidence type="ECO:0000313" key="1">
    <source>
        <dbReference type="EMBL" id="KAJ8708755.1"/>
    </source>
</evidence>
<dbReference type="EMBL" id="CM056801">
    <property type="protein sequence ID" value="KAJ8708755.1"/>
    <property type="molecule type" value="Genomic_DNA"/>
</dbReference>
<protein>
    <submittedName>
        <fullName evidence="1">Uncharacterized protein</fullName>
    </submittedName>
</protein>
<organism evidence="1 2">
    <name type="scientific">Mythimna loreyi</name>
    <dbReference type="NCBI Taxonomy" id="667449"/>
    <lineage>
        <taxon>Eukaryota</taxon>
        <taxon>Metazoa</taxon>
        <taxon>Ecdysozoa</taxon>
        <taxon>Arthropoda</taxon>
        <taxon>Hexapoda</taxon>
        <taxon>Insecta</taxon>
        <taxon>Pterygota</taxon>
        <taxon>Neoptera</taxon>
        <taxon>Endopterygota</taxon>
        <taxon>Lepidoptera</taxon>
        <taxon>Glossata</taxon>
        <taxon>Ditrysia</taxon>
        <taxon>Noctuoidea</taxon>
        <taxon>Noctuidae</taxon>
        <taxon>Noctuinae</taxon>
        <taxon>Hadenini</taxon>
        <taxon>Mythimna</taxon>
    </lineage>
</organism>
<comment type="caution">
    <text evidence="1">The sequence shown here is derived from an EMBL/GenBank/DDBJ whole genome shotgun (WGS) entry which is preliminary data.</text>
</comment>
<dbReference type="Proteomes" id="UP001231649">
    <property type="component" value="Chromosome 25"/>
</dbReference>
<accession>A0ACC2Q9A1</accession>
<name>A0ACC2Q9A1_9NEOP</name>
<reference evidence="1" key="1">
    <citation type="submission" date="2023-03" db="EMBL/GenBank/DDBJ databases">
        <title>Chromosome-level genomes of two armyworms, Mythimna separata and Mythimna loreyi, provide insights into the biosynthesis and reception of sex pheromones.</title>
        <authorList>
            <person name="Zhao H."/>
        </authorList>
    </citation>
    <scope>NUCLEOTIDE SEQUENCE</scope>
    <source>
        <strain evidence="1">BeijingLab</strain>
    </source>
</reference>
<proteinExistence type="predicted"/>
<sequence length="414" mass="45674">MDKNEKKTTDGDKTASSEVKATDSKSQRSNVTEDAGPSGANDLPGAVFHAKLMPAKPGISKSEHSMRHIITSKDVTEALKSLSFGTPAQAIKNLNLKELKIPILDSEATAIDDSTTLIDLKKFMASCFKFVKDTPNAIVLSEIPNVQSVHPVIVPTTPDAARRDTVETHPGHSAVQTESAPIPINTNEVIVTKTIEAKISKTDKKKTGSLSEKSDLGVTALTARDSLSSIGSNVCRICMTRGRERLISPCNCKGSMANVHLSCLERWLNQVGRNHCELCGFSYPAIRTPRYTVLQALRLWFGNPRNRSHLQSDCLIFWLLSTVTAGLLAVCIVGTQYFVIEGTNFGISHRITETAMDFFMAIVLCGYSVTVYLLWKDHYVMWNRWRRANVNVRLLLTPDSVPVPFVPRARYNVV</sequence>
<evidence type="ECO:0000313" key="2">
    <source>
        <dbReference type="Proteomes" id="UP001231649"/>
    </source>
</evidence>